<evidence type="ECO:0000256" key="1">
    <source>
        <dbReference type="SAM" id="MobiDB-lite"/>
    </source>
</evidence>
<dbReference type="InterPro" id="IPR043857">
    <property type="entry name" value="DUF5819"/>
</dbReference>
<dbReference type="Proteomes" id="UP000542813">
    <property type="component" value="Unassembled WGS sequence"/>
</dbReference>
<dbReference type="AlphaFoldDB" id="A0A7W9GVP1"/>
<gene>
    <name evidence="3" type="ORF">HD601_005181</name>
</gene>
<dbReference type="Pfam" id="PF19136">
    <property type="entry name" value="DUF5819"/>
    <property type="match status" value="1"/>
</dbReference>
<sequence length="276" mass="30922">MPNERPDERPDERLADSRNDGVADGRGAQVPPIAKGVAFFLVGVVALHFAMTFLWNAPANPIKDSIGGQVSGYMRPFFQQNWSLFAPNPVNAEDEILVRAQVEDPQTGALRTTEWEEPTRLEWTLIHHDPAPSRASRLTSNLHRRVNTAWNALSDEQQEIVARDYTDMPDWVPLADDLIAAQGGETSSRVANIVRADRVATGYATQFARAMWGEDVVAVQFQLVRTPVPRWDVRFDPVPENPQQTTRDFGWRPALVDPNQDETAFADVVDGLVENR</sequence>
<dbReference type="EMBL" id="JACHMM010000001">
    <property type="protein sequence ID" value="MBB5790606.1"/>
    <property type="molecule type" value="Genomic_DNA"/>
</dbReference>
<keyword evidence="2" id="KW-0812">Transmembrane</keyword>
<evidence type="ECO:0000313" key="4">
    <source>
        <dbReference type="Proteomes" id="UP000542813"/>
    </source>
</evidence>
<keyword evidence="2" id="KW-1133">Transmembrane helix</keyword>
<proteinExistence type="predicted"/>
<reference evidence="3 4" key="1">
    <citation type="submission" date="2020-08" db="EMBL/GenBank/DDBJ databases">
        <title>Sequencing the genomes of 1000 actinobacteria strains.</title>
        <authorList>
            <person name="Klenk H.-P."/>
        </authorList>
    </citation>
    <scope>NUCLEOTIDE SEQUENCE [LARGE SCALE GENOMIC DNA]</scope>
    <source>
        <strain evidence="3 4">DSM 102122</strain>
    </source>
</reference>
<accession>A0A7W9GVP1</accession>
<protein>
    <submittedName>
        <fullName evidence="3">Uncharacterized protein</fullName>
    </submittedName>
</protein>
<feature type="region of interest" description="Disordered" evidence="1">
    <location>
        <begin position="1"/>
        <end position="28"/>
    </location>
</feature>
<keyword evidence="4" id="KW-1185">Reference proteome</keyword>
<keyword evidence="2" id="KW-0472">Membrane</keyword>
<evidence type="ECO:0000256" key="2">
    <source>
        <dbReference type="SAM" id="Phobius"/>
    </source>
</evidence>
<dbReference type="RefSeq" id="WP_184826792.1">
    <property type="nucleotide sequence ID" value="NZ_JACHMM010000001.1"/>
</dbReference>
<comment type="caution">
    <text evidence="3">The sequence shown here is derived from an EMBL/GenBank/DDBJ whole genome shotgun (WGS) entry which is preliminary data.</text>
</comment>
<evidence type="ECO:0000313" key="3">
    <source>
        <dbReference type="EMBL" id="MBB5790606.1"/>
    </source>
</evidence>
<feature type="compositionally biased region" description="Basic and acidic residues" evidence="1">
    <location>
        <begin position="1"/>
        <end position="23"/>
    </location>
</feature>
<name>A0A7W9GVP1_9ACTN</name>
<organism evidence="3 4">
    <name type="scientific">Jiangella mangrovi</name>
    <dbReference type="NCBI Taxonomy" id="1524084"/>
    <lineage>
        <taxon>Bacteria</taxon>
        <taxon>Bacillati</taxon>
        <taxon>Actinomycetota</taxon>
        <taxon>Actinomycetes</taxon>
        <taxon>Jiangellales</taxon>
        <taxon>Jiangellaceae</taxon>
        <taxon>Jiangella</taxon>
    </lineage>
</organism>
<feature type="transmembrane region" description="Helical" evidence="2">
    <location>
        <begin position="36"/>
        <end position="55"/>
    </location>
</feature>